<proteinExistence type="predicted"/>
<keyword evidence="2" id="KW-1133">Transmembrane helix</keyword>
<evidence type="ECO:0000313" key="4">
    <source>
        <dbReference type="Proteomes" id="UP000007266"/>
    </source>
</evidence>
<feature type="compositionally biased region" description="Basic and acidic residues" evidence="1">
    <location>
        <begin position="269"/>
        <end position="280"/>
    </location>
</feature>
<feature type="transmembrane region" description="Helical" evidence="2">
    <location>
        <begin position="242"/>
        <end position="260"/>
    </location>
</feature>
<protein>
    <submittedName>
        <fullName evidence="3">Uncharacterized protein</fullName>
    </submittedName>
</protein>
<dbReference type="EMBL" id="KQ971362">
    <property type="protein sequence ID" value="EFA08940.1"/>
    <property type="molecule type" value="Genomic_DNA"/>
</dbReference>
<feature type="region of interest" description="Disordered" evidence="1">
    <location>
        <begin position="97"/>
        <end position="239"/>
    </location>
</feature>
<feature type="region of interest" description="Disordered" evidence="1">
    <location>
        <begin position="267"/>
        <end position="333"/>
    </location>
</feature>
<feature type="compositionally biased region" description="Polar residues" evidence="1">
    <location>
        <begin position="128"/>
        <end position="139"/>
    </location>
</feature>
<organism evidence="3 4">
    <name type="scientific">Tribolium castaneum</name>
    <name type="common">Red flour beetle</name>
    <dbReference type="NCBI Taxonomy" id="7070"/>
    <lineage>
        <taxon>Eukaryota</taxon>
        <taxon>Metazoa</taxon>
        <taxon>Ecdysozoa</taxon>
        <taxon>Arthropoda</taxon>
        <taxon>Hexapoda</taxon>
        <taxon>Insecta</taxon>
        <taxon>Pterygota</taxon>
        <taxon>Neoptera</taxon>
        <taxon>Endopterygota</taxon>
        <taxon>Coleoptera</taxon>
        <taxon>Polyphaga</taxon>
        <taxon>Cucujiformia</taxon>
        <taxon>Tenebrionidae</taxon>
        <taxon>Tenebrionidae incertae sedis</taxon>
        <taxon>Tribolium</taxon>
    </lineage>
</organism>
<dbReference type="HOGENOM" id="CLU_835052_0_0_1"/>
<feature type="compositionally biased region" description="Basic and acidic residues" evidence="1">
    <location>
        <begin position="175"/>
        <end position="202"/>
    </location>
</feature>
<keyword evidence="2" id="KW-0812">Transmembrane</keyword>
<sequence>MNTCTIIFLVISAHNCNSLIREETDLRPLSNYETVGSENFENWEGDPDDANIVTLDKVAAESTLEEICKNSKNFVYLKQEDVIIDCQDFKNDEPEKTERIYKRSVDGDALEGSGDSENATEIQEKSETTTPLEENVTTSEKNENTTIKPEETENTTTETPEPENTTPFPETTAETTEKPKEQPETPENSDKWVPKNDVEVIKGKTLIGDKLQEATDQKSDESEKVGESSKTPQKAGSKDTTILIGLFVAVIVVGGLAYGYNVIKKRKQRSADLERVERAPSIKRSLNNLTKPDGEPEKKPLIGEKKEVEMVDMKKENSTQETPEKAPSDNETL</sequence>
<evidence type="ECO:0000256" key="1">
    <source>
        <dbReference type="SAM" id="MobiDB-lite"/>
    </source>
</evidence>
<accession>D6WY33</accession>
<feature type="compositionally biased region" description="Basic and acidic residues" evidence="1">
    <location>
        <begin position="140"/>
        <end position="151"/>
    </location>
</feature>
<dbReference type="Proteomes" id="UP000007266">
    <property type="component" value="Linkage group 8"/>
</dbReference>
<feature type="compositionally biased region" description="Low complexity" evidence="1">
    <location>
        <begin position="154"/>
        <end position="174"/>
    </location>
</feature>
<feature type="compositionally biased region" description="Polar residues" evidence="1">
    <location>
        <begin position="228"/>
        <end position="239"/>
    </location>
</feature>
<feature type="compositionally biased region" description="Basic and acidic residues" evidence="1">
    <location>
        <begin position="210"/>
        <end position="227"/>
    </location>
</feature>
<evidence type="ECO:0000256" key="2">
    <source>
        <dbReference type="SAM" id="Phobius"/>
    </source>
</evidence>
<dbReference type="AlphaFoldDB" id="D6WY33"/>
<feature type="compositionally biased region" description="Basic and acidic residues" evidence="1">
    <location>
        <begin position="292"/>
        <end position="333"/>
    </location>
</feature>
<keyword evidence="2" id="KW-0472">Membrane</keyword>
<name>D6WY33_TRICA</name>
<reference evidence="3 4" key="2">
    <citation type="journal article" date="2010" name="Nucleic Acids Res.">
        <title>BeetleBase in 2010: revisions to provide comprehensive genomic information for Tribolium castaneum.</title>
        <authorList>
            <person name="Kim H.S."/>
            <person name="Murphy T."/>
            <person name="Xia J."/>
            <person name="Caragea D."/>
            <person name="Park Y."/>
            <person name="Beeman R.W."/>
            <person name="Lorenzen M.D."/>
            <person name="Butcher S."/>
            <person name="Manak J.R."/>
            <person name="Brown S.J."/>
        </authorList>
    </citation>
    <scope>GENOME REANNOTATION</scope>
    <source>
        <strain evidence="3 4">Georgia GA2</strain>
    </source>
</reference>
<evidence type="ECO:0000313" key="3">
    <source>
        <dbReference type="EMBL" id="EFA08940.1"/>
    </source>
</evidence>
<keyword evidence="4" id="KW-1185">Reference proteome</keyword>
<feature type="compositionally biased region" description="Basic and acidic residues" evidence="1">
    <location>
        <begin position="97"/>
        <end position="106"/>
    </location>
</feature>
<dbReference type="OrthoDB" id="6784794at2759"/>
<reference evidence="3 4" key="1">
    <citation type="journal article" date="2008" name="Nature">
        <title>The genome of the model beetle and pest Tribolium castaneum.</title>
        <authorList>
            <consortium name="Tribolium Genome Sequencing Consortium"/>
            <person name="Richards S."/>
            <person name="Gibbs R.A."/>
            <person name="Weinstock G.M."/>
            <person name="Brown S.J."/>
            <person name="Denell R."/>
            <person name="Beeman R.W."/>
            <person name="Gibbs R."/>
            <person name="Beeman R.W."/>
            <person name="Brown S.J."/>
            <person name="Bucher G."/>
            <person name="Friedrich M."/>
            <person name="Grimmelikhuijzen C.J."/>
            <person name="Klingler M."/>
            <person name="Lorenzen M."/>
            <person name="Richards S."/>
            <person name="Roth S."/>
            <person name="Schroder R."/>
            <person name="Tautz D."/>
            <person name="Zdobnov E.M."/>
            <person name="Muzny D."/>
            <person name="Gibbs R.A."/>
            <person name="Weinstock G.M."/>
            <person name="Attaway T."/>
            <person name="Bell S."/>
            <person name="Buhay C.J."/>
            <person name="Chandrabose M.N."/>
            <person name="Chavez D."/>
            <person name="Clerk-Blankenburg K.P."/>
            <person name="Cree A."/>
            <person name="Dao M."/>
            <person name="Davis C."/>
            <person name="Chacko J."/>
            <person name="Dinh H."/>
            <person name="Dugan-Rocha S."/>
            <person name="Fowler G."/>
            <person name="Garner T.T."/>
            <person name="Garnes J."/>
            <person name="Gnirke A."/>
            <person name="Hawes A."/>
            <person name="Hernandez J."/>
            <person name="Hines S."/>
            <person name="Holder M."/>
            <person name="Hume J."/>
            <person name="Jhangiani S.N."/>
            <person name="Joshi V."/>
            <person name="Khan Z.M."/>
            <person name="Jackson L."/>
            <person name="Kovar C."/>
            <person name="Kowis A."/>
            <person name="Lee S."/>
            <person name="Lewis L.R."/>
            <person name="Margolis J."/>
            <person name="Morgan M."/>
            <person name="Nazareth L.V."/>
            <person name="Nguyen N."/>
            <person name="Okwuonu G."/>
            <person name="Parker D."/>
            <person name="Richards S."/>
            <person name="Ruiz S.J."/>
            <person name="Santibanez J."/>
            <person name="Savard J."/>
            <person name="Scherer S.E."/>
            <person name="Schneider B."/>
            <person name="Sodergren E."/>
            <person name="Tautz D."/>
            <person name="Vattahil S."/>
            <person name="Villasana D."/>
            <person name="White C.S."/>
            <person name="Wright R."/>
            <person name="Park Y."/>
            <person name="Beeman R.W."/>
            <person name="Lord J."/>
            <person name="Oppert B."/>
            <person name="Lorenzen M."/>
            <person name="Brown S."/>
            <person name="Wang L."/>
            <person name="Savard J."/>
            <person name="Tautz D."/>
            <person name="Richards S."/>
            <person name="Weinstock G."/>
            <person name="Gibbs R.A."/>
            <person name="Liu Y."/>
            <person name="Worley K."/>
            <person name="Weinstock G."/>
            <person name="Elsik C.G."/>
            <person name="Reese J.T."/>
            <person name="Elhaik E."/>
            <person name="Landan G."/>
            <person name="Graur D."/>
            <person name="Arensburger P."/>
            <person name="Atkinson P."/>
            <person name="Beeman R.W."/>
            <person name="Beidler J."/>
            <person name="Brown S.J."/>
            <person name="Demuth J.P."/>
            <person name="Drury D.W."/>
            <person name="Du Y.Z."/>
            <person name="Fujiwara H."/>
            <person name="Lorenzen M."/>
            <person name="Maselli V."/>
            <person name="Osanai M."/>
            <person name="Park Y."/>
            <person name="Robertson H.M."/>
            <person name="Tu Z."/>
            <person name="Wang J.J."/>
            <person name="Wang S."/>
            <person name="Richards S."/>
            <person name="Song H."/>
            <person name="Zhang L."/>
            <person name="Sodergren E."/>
            <person name="Werner D."/>
            <person name="Stanke M."/>
            <person name="Morgenstern B."/>
            <person name="Solovyev V."/>
            <person name="Kosarev P."/>
            <person name="Brown G."/>
            <person name="Chen H.C."/>
            <person name="Ermolaeva O."/>
            <person name="Hlavina W."/>
            <person name="Kapustin Y."/>
            <person name="Kiryutin B."/>
            <person name="Kitts P."/>
            <person name="Maglott D."/>
            <person name="Pruitt K."/>
            <person name="Sapojnikov V."/>
            <person name="Souvorov A."/>
            <person name="Mackey A.J."/>
            <person name="Waterhouse R.M."/>
            <person name="Wyder S."/>
            <person name="Zdobnov E.M."/>
            <person name="Zdobnov E.M."/>
            <person name="Wyder S."/>
            <person name="Kriventseva E.V."/>
            <person name="Kadowaki T."/>
            <person name="Bork P."/>
            <person name="Aranda M."/>
            <person name="Bao R."/>
            <person name="Beermann A."/>
            <person name="Berns N."/>
            <person name="Bolognesi R."/>
            <person name="Bonneton F."/>
            <person name="Bopp D."/>
            <person name="Brown S.J."/>
            <person name="Bucher G."/>
            <person name="Butts T."/>
            <person name="Chaumot A."/>
            <person name="Denell R.E."/>
            <person name="Ferrier D.E."/>
            <person name="Friedrich M."/>
            <person name="Gordon C.M."/>
            <person name="Jindra M."/>
            <person name="Klingler M."/>
            <person name="Lan Q."/>
            <person name="Lattorff H.M."/>
            <person name="Laudet V."/>
            <person name="von Levetsow C."/>
            <person name="Liu Z."/>
            <person name="Lutz R."/>
            <person name="Lynch J.A."/>
            <person name="da Fonseca R.N."/>
            <person name="Posnien N."/>
            <person name="Reuter R."/>
            <person name="Roth S."/>
            <person name="Savard J."/>
            <person name="Schinko J.B."/>
            <person name="Schmitt C."/>
            <person name="Schoppmeier M."/>
            <person name="Schroder R."/>
            <person name="Shippy T.D."/>
            <person name="Simonnet F."/>
            <person name="Marques-Souza H."/>
            <person name="Tautz D."/>
            <person name="Tomoyasu Y."/>
            <person name="Trauner J."/>
            <person name="Van der Zee M."/>
            <person name="Vervoort M."/>
            <person name="Wittkopp N."/>
            <person name="Wimmer E.A."/>
            <person name="Yang X."/>
            <person name="Jones A.K."/>
            <person name="Sattelle D.B."/>
            <person name="Ebert P.R."/>
            <person name="Nelson D."/>
            <person name="Scott J.G."/>
            <person name="Beeman R.W."/>
            <person name="Muthukrishnan S."/>
            <person name="Kramer K.J."/>
            <person name="Arakane Y."/>
            <person name="Beeman R.W."/>
            <person name="Zhu Q."/>
            <person name="Hogenkamp D."/>
            <person name="Dixit R."/>
            <person name="Oppert B."/>
            <person name="Jiang H."/>
            <person name="Zou Z."/>
            <person name="Marshall J."/>
            <person name="Elpidina E."/>
            <person name="Vinokurov K."/>
            <person name="Oppert C."/>
            <person name="Zou Z."/>
            <person name="Evans J."/>
            <person name="Lu Z."/>
            <person name="Zhao P."/>
            <person name="Sumathipala N."/>
            <person name="Altincicek B."/>
            <person name="Vilcinskas A."/>
            <person name="Williams M."/>
            <person name="Hultmark D."/>
            <person name="Hetru C."/>
            <person name="Jiang H."/>
            <person name="Grimmelikhuijzen C.J."/>
            <person name="Hauser F."/>
            <person name="Cazzamali G."/>
            <person name="Williamson M."/>
            <person name="Park Y."/>
            <person name="Li B."/>
            <person name="Tanaka Y."/>
            <person name="Predel R."/>
            <person name="Neupert S."/>
            <person name="Schachtner J."/>
            <person name="Verleyen P."/>
            <person name="Raible F."/>
            <person name="Bork P."/>
            <person name="Friedrich M."/>
            <person name="Walden K.K."/>
            <person name="Robertson H.M."/>
            <person name="Angeli S."/>
            <person name="Foret S."/>
            <person name="Bucher G."/>
            <person name="Schuetz S."/>
            <person name="Maleszka R."/>
            <person name="Wimmer E.A."/>
            <person name="Beeman R.W."/>
            <person name="Lorenzen M."/>
            <person name="Tomoyasu Y."/>
            <person name="Miller S.C."/>
            <person name="Grossmann D."/>
            <person name="Bucher G."/>
        </authorList>
    </citation>
    <scope>NUCLEOTIDE SEQUENCE [LARGE SCALE GENOMIC DNA]</scope>
    <source>
        <strain evidence="3 4">Georgia GA2</strain>
    </source>
</reference>
<gene>
    <name evidence="3" type="primary">AUGUSTUS-3.0.2_06647</name>
    <name evidence="3" type="ORF">TcasGA2_TC006647</name>
</gene>
<dbReference type="KEGG" id="tca:107398541"/>
<dbReference type="InParanoid" id="D6WY33"/>